<keyword evidence="2" id="KW-1185">Reference proteome</keyword>
<name>S7PWC5_GLOTA</name>
<dbReference type="EMBL" id="KB469309">
    <property type="protein sequence ID" value="EPQ51823.1"/>
    <property type="molecule type" value="Genomic_DNA"/>
</dbReference>
<protein>
    <submittedName>
        <fullName evidence="1">Uncharacterized protein</fullName>
    </submittedName>
</protein>
<reference evidence="1 2" key="1">
    <citation type="journal article" date="2012" name="Science">
        <title>The Paleozoic origin of enzymatic lignin decomposition reconstructed from 31 fungal genomes.</title>
        <authorList>
            <person name="Floudas D."/>
            <person name="Binder M."/>
            <person name="Riley R."/>
            <person name="Barry K."/>
            <person name="Blanchette R.A."/>
            <person name="Henrissat B."/>
            <person name="Martinez A.T."/>
            <person name="Otillar R."/>
            <person name="Spatafora J.W."/>
            <person name="Yadav J.S."/>
            <person name="Aerts A."/>
            <person name="Benoit I."/>
            <person name="Boyd A."/>
            <person name="Carlson A."/>
            <person name="Copeland A."/>
            <person name="Coutinho P.M."/>
            <person name="de Vries R.P."/>
            <person name="Ferreira P."/>
            <person name="Findley K."/>
            <person name="Foster B."/>
            <person name="Gaskell J."/>
            <person name="Glotzer D."/>
            <person name="Gorecki P."/>
            <person name="Heitman J."/>
            <person name="Hesse C."/>
            <person name="Hori C."/>
            <person name="Igarashi K."/>
            <person name="Jurgens J.A."/>
            <person name="Kallen N."/>
            <person name="Kersten P."/>
            <person name="Kohler A."/>
            <person name="Kuees U."/>
            <person name="Kumar T.K.A."/>
            <person name="Kuo A."/>
            <person name="LaButti K."/>
            <person name="Larrondo L.F."/>
            <person name="Lindquist E."/>
            <person name="Ling A."/>
            <person name="Lombard V."/>
            <person name="Lucas S."/>
            <person name="Lundell T."/>
            <person name="Martin R."/>
            <person name="McLaughlin D.J."/>
            <person name="Morgenstern I."/>
            <person name="Morin E."/>
            <person name="Murat C."/>
            <person name="Nagy L.G."/>
            <person name="Nolan M."/>
            <person name="Ohm R.A."/>
            <person name="Patyshakuliyeva A."/>
            <person name="Rokas A."/>
            <person name="Ruiz-Duenas F.J."/>
            <person name="Sabat G."/>
            <person name="Salamov A."/>
            <person name="Samejima M."/>
            <person name="Schmutz J."/>
            <person name="Slot J.C."/>
            <person name="St John F."/>
            <person name="Stenlid J."/>
            <person name="Sun H."/>
            <person name="Sun S."/>
            <person name="Syed K."/>
            <person name="Tsang A."/>
            <person name="Wiebenga A."/>
            <person name="Young D."/>
            <person name="Pisabarro A."/>
            <person name="Eastwood D.C."/>
            <person name="Martin F."/>
            <person name="Cullen D."/>
            <person name="Grigoriev I.V."/>
            <person name="Hibbett D.S."/>
        </authorList>
    </citation>
    <scope>NUCLEOTIDE SEQUENCE [LARGE SCALE GENOMIC DNA]</scope>
    <source>
        <strain evidence="1 2">ATCC 11539</strain>
    </source>
</reference>
<dbReference type="HOGENOM" id="CLU_2638295_0_0_1"/>
<accession>S7PWC5</accession>
<organism evidence="1 2">
    <name type="scientific">Gloeophyllum trabeum (strain ATCC 11539 / FP-39264 / Madison 617)</name>
    <name type="common">Brown rot fungus</name>
    <dbReference type="NCBI Taxonomy" id="670483"/>
    <lineage>
        <taxon>Eukaryota</taxon>
        <taxon>Fungi</taxon>
        <taxon>Dikarya</taxon>
        <taxon>Basidiomycota</taxon>
        <taxon>Agaricomycotina</taxon>
        <taxon>Agaricomycetes</taxon>
        <taxon>Gloeophyllales</taxon>
        <taxon>Gloeophyllaceae</taxon>
        <taxon>Gloeophyllum</taxon>
    </lineage>
</organism>
<proteinExistence type="predicted"/>
<dbReference type="RefSeq" id="XP_007869716.1">
    <property type="nucleotide sequence ID" value="XM_007871525.1"/>
</dbReference>
<dbReference type="Proteomes" id="UP000030669">
    <property type="component" value="Unassembled WGS sequence"/>
</dbReference>
<evidence type="ECO:0000313" key="2">
    <source>
        <dbReference type="Proteomes" id="UP000030669"/>
    </source>
</evidence>
<sequence>MNLRTARRHRTLMREREVRAKSRYSGGISVFKDTNEHAYKGYAADPTGTVLVVCQDNFVGGTVNRAEAATQKDLAFA</sequence>
<dbReference type="GeneID" id="19299532"/>
<dbReference type="AlphaFoldDB" id="S7PWC5"/>
<gene>
    <name evidence="1" type="ORF">GLOTRDRAFT_112320</name>
</gene>
<evidence type="ECO:0000313" key="1">
    <source>
        <dbReference type="EMBL" id="EPQ51823.1"/>
    </source>
</evidence>
<dbReference type="KEGG" id="gtr:GLOTRDRAFT_112320"/>